<evidence type="ECO:0000259" key="1">
    <source>
        <dbReference type="Pfam" id="PF12323"/>
    </source>
</evidence>
<dbReference type="STRING" id="796606.BMMGA3_09345"/>
<sequence length="119" mass="14382">MIFHKAYKFRIYPNKKQMELINKTIGCSRFVFNFFLAKQKEKDAFWYICEEMVQNGQLPTNNLKGKYFNKKEIIKTLPELKKQYEFLKEVDSIALQKSVENLVDSYDRYYKKQNKTISI</sequence>
<proteinExistence type="predicted"/>
<organism evidence="2 3">
    <name type="scientific">Bacillus methanolicus (strain MGA3 / ATCC 53907)</name>
    <dbReference type="NCBI Taxonomy" id="796606"/>
    <lineage>
        <taxon>Bacteria</taxon>
        <taxon>Bacillati</taxon>
        <taxon>Bacillota</taxon>
        <taxon>Bacilli</taxon>
        <taxon>Bacillales</taxon>
        <taxon>Bacillaceae</taxon>
        <taxon>Bacillus</taxon>
    </lineage>
</organism>
<accession>I3E942</accession>
<feature type="domain" description="Transposase putative helix-turn-helix" evidence="1">
    <location>
        <begin position="1"/>
        <end position="41"/>
    </location>
</feature>
<evidence type="ECO:0000313" key="2">
    <source>
        <dbReference type="EMBL" id="AIE60269.1"/>
    </source>
</evidence>
<dbReference type="AlphaFoldDB" id="I3E942"/>
<protein>
    <submittedName>
        <fullName evidence="2">Transposase</fullName>
    </submittedName>
</protein>
<dbReference type="InterPro" id="IPR021027">
    <property type="entry name" value="Transposase_put_HTH"/>
</dbReference>
<reference evidence="2 3" key="1">
    <citation type="journal article" date="2015" name="BMC Genomics">
        <title>Transcriptome analysis of thermophilic methylotrophic Bacillus methanolicus MGA3 using RNA-sequencing provides detailed insights into its previously uncharted transcriptional landscape.</title>
        <authorList>
            <person name="Irla M."/>
            <person name="Neshat A."/>
            <person name="Brautaset T."/>
            <person name="Ruckert C."/>
            <person name="Kalinowski J."/>
            <person name="Wendisch V.F."/>
        </authorList>
    </citation>
    <scope>NUCLEOTIDE SEQUENCE [LARGE SCALE GENOMIC DNA]</scope>
    <source>
        <strain evidence="3">MGA3 / ATCC 53907</strain>
    </source>
</reference>
<dbReference type="HOGENOM" id="CLU_032903_4_6_9"/>
<dbReference type="EMBL" id="CP007739">
    <property type="protein sequence ID" value="AIE60269.1"/>
    <property type="molecule type" value="Genomic_DNA"/>
</dbReference>
<dbReference type="Pfam" id="PF12323">
    <property type="entry name" value="HTH_OrfB_IS605"/>
    <property type="match status" value="1"/>
</dbReference>
<keyword evidence="3" id="KW-1185">Reference proteome</keyword>
<evidence type="ECO:0000313" key="3">
    <source>
        <dbReference type="Proteomes" id="UP000027602"/>
    </source>
</evidence>
<gene>
    <name evidence="2" type="ORF">BMMGA3_09345</name>
</gene>
<dbReference type="eggNOG" id="COG0675">
    <property type="taxonomic scope" value="Bacteria"/>
</dbReference>
<name>I3E942_BACMM</name>
<dbReference type="KEGG" id="bmet:BMMGA3_09345"/>
<dbReference type="Proteomes" id="UP000027602">
    <property type="component" value="Chromosome"/>
</dbReference>